<comment type="similarity">
    <text evidence="1">Belongs to the SMP-30/CGR1 family.</text>
</comment>
<feature type="binding site" evidence="3">
    <location>
        <position position="113"/>
    </location>
    <ligand>
        <name>substrate</name>
    </ligand>
</feature>
<dbReference type="PANTHER" id="PTHR10907">
    <property type="entry name" value="REGUCALCIN"/>
    <property type="match status" value="1"/>
</dbReference>
<comment type="cofactor">
    <cofactor evidence="3">
        <name>Zn(2+)</name>
        <dbReference type="ChEBI" id="CHEBI:29105"/>
    </cofactor>
    <text evidence="3">Binds 1 divalent metal cation per subunit.</text>
</comment>
<dbReference type="InterPro" id="IPR005511">
    <property type="entry name" value="SMP-30"/>
</dbReference>
<dbReference type="Proteomes" id="UP000664731">
    <property type="component" value="Unassembled WGS sequence"/>
</dbReference>
<dbReference type="GO" id="GO:0004341">
    <property type="term" value="F:gluconolactonase activity"/>
    <property type="evidence" value="ECO:0007669"/>
    <property type="project" value="TreeGrafter"/>
</dbReference>
<dbReference type="SUPFAM" id="SSF63829">
    <property type="entry name" value="Calcium-dependent phosphotriesterase"/>
    <property type="match status" value="1"/>
</dbReference>
<reference evidence="5" key="1">
    <citation type="submission" date="2021-03" db="EMBL/GenBank/DDBJ databases">
        <title>Comamonas denitrificans.</title>
        <authorList>
            <person name="Finster K."/>
        </authorList>
    </citation>
    <scope>NUCLEOTIDE SEQUENCE</scope>
    <source>
        <strain evidence="5">MM2021_4</strain>
    </source>
</reference>
<proteinExistence type="inferred from homology"/>
<evidence type="ECO:0000256" key="2">
    <source>
        <dbReference type="PIRSR" id="PIRSR605511-1"/>
    </source>
</evidence>
<evidence type="ECO:0000259" key="4">
    <source>
        <dbReference type="Pfam" id="PF08450"/>
    </source>
</evidence>
<sequence length="319" mass="36251">MTHSEQNSKNMNDTVCTPYINKVFTLGEGLVWDANDQSILMTDILKKLFVKINPKTRTYESWSFQEPIGWVFPTKTKNIYLVGLQSGIALFNTHYPKNLNWIDKSFPEKKYCRLNDACIDSHARIWYGSMNNVDNSAKDGEVASYSTGEGLKIHDRGFSVVNGPLISPDEKFMYINDTLEGIIYRYDFSVNHGTIKNKQIFSKFSPTHGFPDGMCFDKENNLWVAMWGSGCIMRIHPNGNILKKIHLPAPNITNICFFGKDNKNLLVSSASIGIKKDEINKYPFAGYLFEIKNHDTQGIPTHTASINNDTFDIYCSPNI</sequence>
<feature type="binding site" evidence="3">
    <location>
        <position position="28"/>
    </location>
    <ligand>
        <name>a divalent metal cation</name>
        <dbReference type="ChEBI" id="CHEBI:60240"/>
    </ligand>
</feature>
<feature type="domain" description="SMP-30/Gluconolactonase/LRE-like region" evidence="4">
    <location>
        <begin position="26"/>
        <end position="270"/>
    </location>
</feature>
<feature type="binding site" evidence="3">
    <location>
        <position position="115"/>
    </location>
    <ligand>
        <name>substrate</name>
    </ligand>
</feature>
<dbReference type="RefSeq" id="WP_207575120.1">
    <property type="nucleotide sequence ID" value="NZ_JAFNME010000012.1"/>
</dbReference>
<dbReference type="PANTHER" id="PTHR10907:SF47">
    <property type="entry name" value="REGUCALCIN"/>
    <property type="match status" value="1"/>
</dbReference>
<dbReference type="PRINTS" id="PR01790">
    <property type="entry name" value="SMP30FAMILY"/>
</dbReference>
<dbReference type="AlphaFoldDB" id="A0A939KA79"/>
<dbReference type="GO" id="GO:0005509">
    <property type="term" value="F:calcium ion binding"/>
    <property type="evidence" value="ECO:0007669"/>
    <property type="project" value="TreeGrafter"/>
</dbReference>
<keyword evidence="3" id="KW-0862">Zinc</keyword>
<dbReference type="GO" id="GO:0019853">
    <property type="term" value="P:L-ascorbic acid biosynthetic process"/>
    <property type="evidence" value="ECO:0007669"/>
    <property type="project" value="TreeGrafter"/>
</dbReference>
<accession>A0A939KA79</accession>
<keyword evidence="3" id="KW-0479">Metal-binding</keyword>
<feature type="binding site" evidence="3">
    <location>
        <position position="162"/>
    </location>
    <ligand>
        <name>a divalent metal cation</name>
        <dbReference type="ChEBI" id="CHEBI:60240"/>
    </ligand>
</feature>
<keyword evidence="6" id="KW-1185">Reference proteome</keyword>
<protein>
    <submittedName>
        <fullName evidence="5">SMP-30/gluconolactonase/LRE family protein</fullName>
    </submittedName>
</protein>
<dbReference type="InterPro" id="IPR013658">
    <property type="entry name" value="SGL"/>
</dbReference>
<dbReference type="Gene3D" id="2.120.10.30">
    <property type="entry name" value="TolB, C-terminal domain"/>
    <property type="match status" value="1"/>
</dbReference>
<comment type="caution">
    <text evidence="5">The sequence shown here is derived from an EMBL/GenBank/DDBJ whole genome shotgun (WGS) entry which is preliminary data.</text>
</comment>
<evidence type="ECO:0000313" key="5">
    <source>
        <dbReference type="EMBL" id="MBO1249600.1"/>
    </source>
</evidence>
<feature type="binding site" evidence="3">
    <location>
        <position position="212"/>
    </location>
    <ligand>
        <name>a divalent metal cation</name>
        <dbReference type="ChEBI" id="CHEBI:60240"/>
    </ligand>
</feature>
<evidence type="ECO:0000256" key="3">
    <source>
        <dbReference type="PIRSR" id="PIRSR605511-2"/>
    </source>
</evidence>
<gene>
    <name evidence="5" type="ORF">J1777_07115</name>
</gene>
<evidence type="ECO:0000313" key="6">
    <source>
        <dbReference type="Proteomes" id="UP000664731"/>
    </source>
</evidence>
<dbReference type="Pfam" id="PF08450">
    <property type="entry name" value="SGL"/>
    <property type="match status" value="1"/>
</dbReference>
<evidence type="ECO:0000256" key="1">
    <source>
        <dbReference type="ARBA" id="ARBA00008853"/>
    </source>
</evidence>
<name>A0A939KA79_9BURK</name>
<organism evidence="5 6">
    <name type="scientific">Comamonas denitrificans</name>
    <dbReference type="NCBI Taxonomy" id="117506"/>
    <lineage>
        <taxon>Bacteria</taxon>
        <taxon>Pseudomonadati</taxon>
        <taxon>Pseudomonadota</taxon>
        <taxon>Betaproteobacteria</taxon>
        <taxon>Burkholderiales</taxon>
        <taxon>Comamonadaceae</taxon>
        <taxon>Comamonas</taxon>
    </lineage>
</organism>
<dbReference type="InterPro" id="IPR011042">
    <property type="entry name" value="6-blade_b-propeller_TolB-like"/>
</dbReference>
<feature type="active site" description="Proton donor/acceptor" evidence="2">
    <location>
        <position position="212"/>
    </location>
</feature>
<dbReference type="EMBL" id="JAFNME010000012">
    <property type="protein sequence ID" value="MBO1249600.1"/>
    <property type="molecule type" value="Genomic_DNA"/>
</dbReference>